<dbReference type="GO" id="GO:0008270">
    <property type="term" value="F:zinc ion binding"/>
    <property type="evidence" value="ECO:0007669"/>
    <property type="project" value="UniProtKB-KW"/>
</dbReference>
<organism evidence="4 5">
    <name type="scientific">Lagenidium giganteum</name>
    <dbReference type="NCBI Taxonomy" id="4803"/>
    <lineage>
        <taxon>Eukaryota</taxon>
        <taxon>Sar</taxon>
        <taxon>Stramenopiles</taxon>
        <taxon>Oomycota</taxon>
        <taxon>Peronosporomycetes</taxon>
        <taxon>Pythiales</taxon>
        <taxon>Pythiaceae</taxon>
    </lineage>
</organism>
<dbReference type="GO" id="GO:0003676">
    <property type="term" value="F:nucleic acid binding"/>
    <property type="evidence" value="ECO:0007669"/>
    <property type="project" value="InterPro"/>
</dbReference>
<dbReference type="EMBL" id="DAKRPA010000221">
    <property type="protein sequence ID" value="DAZ95037.1"/>
    <property type="molecule type" value="Genomic_DNA"/>
</dbReference>
<sequence>QIKCFRCQKLGHRAAECRAPAPAQHGGTHRVGAGRPTGRGKAERGPAAPPSQALGALKVHPKSALAASSSGGGLITLSVRVDGITRSLNVLSDAGASSNFARGQLIEGSGLQSKVKESRDSELVDRLENGTTTGVESAQSS</sequence>
<evidence type="ECO:0000259" key="3">
    <source>
        <dbReference type="PROSITE" id="PS50158"/>
    </source>
</evidence>
<feature type="region of interest" description="Disordered" evidence="2">
    <location>
        <begin position="18"/>
        <end position="50"/>
    </location>
</feature>
<evidence type="ECO:0000256" key="2">
    <source>
        <dbReference type="SAM" id="MobiDB-lite"/>
    </source>
</evidence>
<keyword evidence="1" id="KW-0479">Metal-binding</keyword>
<comment type="caution">
    <text evidence="4">The sequence shown here is derived from an EMBL/GenBank/DDBJ whole genome shotgun (WGS) entry which is preliminary data.</text>
</comment>
<gene>
    <name evidence="4" type="ORF">N0F65_003754</name>
</gene>
<keyword evidence="1" id="KW-0862">Zinc</keyword>
<feature type="non-terminal residue" evidence="4">
    <location>
        <position position="1"/>
    </location>
</feature>
<feature type="compositionally biased region" description="Polar residues" evidence="2">
    <location>
        <begin position="129"/>
        <end position="141"/>
    </location>
</feature>
<feature type="compositionally biased region" description="Basic and acidic residues" evidence="2">
    <location>
        <begin position="114"/>
        <end position="128"/>
    </location>
</feature>
<feature type="region of interest" description="Disordered" evidence="2">
    <location>
        <begin position="110"/>
        <end position="141"/>
    </location>
</feature>
<dbReference type="InterPro" id="IPR036875">
    <property type="entry name" value="Znf_CCHC_sf"/>
</dbReference>
<evidence type="ECO:0000313" key="5">
    <source>
        <dbReference type="Proteomes" id="UP001146120"/>
    </source>
</evidence>
<accession>A0AAV2YP40</accession>
<dbReference type="SUPFAM" id="SSF57756">
    <property type="entry name" value="Retrovirus zinc finger-like domains"/>
    <property type="match status" value="1"/>
</dbReference>
<name>A0AAV2YP40_9STRA</name>
<protein>
    <recommendedName>
        <fullName evidence="3">CCHC-type domain-containing protein</fullName>
    </recommendedName>
</protein>
<feature type="domain" description="CCHC-type" evidence="3">
    <location>
        <begin position="3"/>
        <end position="18"/>
    </location>
</feature>
<dbReference type="InterPro" id="IPR001878">
    <property type="entry name" value="Znf_CCHC"/>
</dbReference>
<keyword evidence="1" id="KW-0863">Zinc-finger</keyword>
<reference evidence="4" key="2">
    <citation type="journal article" date="2023" name="Microbiol Resour">
        <title>Decontamination and Annotation of the Draft Genome Sequence of the Oomycete Lagenidium giganteum ARSEF 373.</title>
        <authorList>
            <person name="Morgan W.R."/>
            <person name="Tartar A."/>
        </authorList>
    </citation>
    <scope>NUCLEOTIDE SEQUENCE</scope>
    <source>
        <strain evidence="4">ARSEF 373</strain>
    </source>
</reference>
<dbReference type="Pfam" id="PF00098">
    <property type="entry name" value="zf-CCHC"/>
    <property type="match status" value="1"/>
</dbReference>
<evidence type="ECO:0000256" key="1">
    <source>
        <dbReference type="PROSITE-ProRule" id="PRU00047"/>
    </source>
</evidence>
<evidence type="ECO:0000313" key="4">
    <source>
        <dbReference type="EMBL" id="DAZ95037.1"/>
    </source>
</evidence>
<dbReference type="PROSITE" id="PS50158">
    <property type="entry name" value="ZF_CCHC"/>
    <property type="match status" value="1"/>
</dbReference>
<dbReference type="Proteomes" id="UP001146120">
    <property type="component" value="Unassembled WGS sequence"/>
</dbReference>
<dbReference type="AlphaFoldDB" id="A0AAV2YP40"/>
<keyword evidence="5" id="KW-1185">Reference proteome</keyword>
<proteinExistence type="predicted"/>
<reference evidence="4" key="1">
    <citation type="submission" date="2022-11" db="EMBL/GenBank/DDBJ databases">
        <authorList>
            <person name="Morgan W.R."/>
            <person name="Tartar A."/>
        </authorList>
    </citation>
    <scope>NUCLEOTIDE SEQUENCE</scope>
    <source>
        <strain evidence="4">ARSEF 373</strain>
    </source>
</reference>
<dbReference type="SMART" id="SM00343">
    <property type="entry name" value="ZnF_C2HC"/>
    <property type="match status" value="1"/>
</dbReference>